<organism evidence="1">
    <name type="scientific">viral metagenome</name>
    <dbReference type="NCBI Taxonomy" id="1070528"/>
    <lineage>
        <taxon>unclassified sequences</taxon>
        <taxon>metagenomes</taxon>
        <taxon>organismal metagenomes</taxon>
    </lineage>
</organism>
<sequence>MTDETKVALKEVELSLPASDSVDRLYESLSRIIGDKKVTTVNIVLIATNLMKIVEKYPDLHGTQKKSLVIHVLKRFVVDHLDGEAESSLILFIDMFLPSVIDTIISVDKKEVAIKIKKGFKACFTCC</sequence>
<evidence type="ECO:0000313" key="1">
    <source>
        <dbReference type="EMBL" id="QHU06714.1"/>
    </source>
</evidence>
<protein>
    <submittedName>
        <fullName evidence="1">Uncharacterized protein</fullName>
    </submittedName>
</protein>
<name>A0A6C0JSR7_9ZZZZ</name>
<accession>A0A6C0JSR7</accession>
<reference evidence="1" key="1">
    <citation type="journal article" date="2020" name="Nature">
        <title>Giant virus diversity and host interactions through global metagenomics.</title>
        <authorList>
            <person name="Schulz F."/>
            <person name="Roux S."/>
            <person name="Paez-Espino D."/>
            <person name="Jungbluth S."/>
            <person name="Walsh D.A."/>
            <person name="Denef V.J."/>
            <person name="McMahon K.D."/>
            <person name="Konstantinidis K.T."/>
            <person name="Eloe-Fadrosh E.A."/>
            <person name="Kyrpides N.C."/>
            <person name="Woyke T."/>
        </authorList>
    </citation>
    <scope>NUCLEOTIDE SEQUENCE</scope>
    <source>
        <strain evidence="1">GVMAG-S-1038524-41</strain>
    </source>
</reference>
<proteinExistence type="predicted"/>
<dbReference type="AlphaFoldDB" id="A0A6C0JSR7"/>
<dbReference type="EMBL" id="MN740667">
    <property type="protein sequence ID" value="QHU06714.1"/>
    <property type="molecule type" value="Genomic_DNA"/>
</dbReference>